<dbReference type="GO" id="GO:0005524">
    <property type="term" value="F:ATP binding"/>
    <property type="evidence" value="ECO:0007669"/>
    <property type="project" value="UniProtKB-UniRule"/>
</dbReference>
<dbReference type="EMBL" id="MHCI01000017">
    <property type="protein sequence ID" value="OGY16367.1"/>
    <property type="molecule type" value="Genomic_DNA"/>
</dbReference>
<evidence type="ECO:0000256" key="3">
    <source>
        <dbReference type="ARBA" id="ARBA00022741"/>
    </source>
</evidence>
<evidence type="ECO:0000256" key="4">
    <source>
        <dbReference type="ARBA" id="ARBA00022777"/>
    </source>
</evidence>
<dbReference type="PRINTS" id="PR00094">
    <property type="entry name" value="ADENYLTKNASE"/>
</dbReference>
<evidence type="ECO:0000256" key="2">
    <source>
        <dbReference type="ARBA" id="ARBA00022727"/>
    </source>
</evidence>
<proteinExistence type="inferred from homology"/>
<reference evidence="8 9" key="1">
    <citation type="journal article" date="2016" name="Nat. Commun.">
        <title>Thousands of microbial genomes shed light on interconnected biogeochemical processes in an aquifer system.</title>
        <authorList>
            <person name="Anantharaman K."/>
            <person name="Brown C.T."/>
            <person name="Hug L.A."/>
            <person name="Sharon I."/>
            <person name="Castelle C.J."/>
            <person name="Probst A.J."/>
            <person name="Thomas B.C."/>
            <person name="Singh A."/>
            <person name="Wilkins M.J."/>
            <person name="Karaoz U."/>
            <person name="Brodie E.L."/>
            <person name="Williams K.H."/>
            <person name="Hubbard S.S."/>
            <person name="Banfield J.F."/>
        </authorList>
    </citation>
    <scope>NUCLEOTIDE SEQUENCE [LARGE SCALE GENOMIC DNA]</scope>
</reference>
<comment type="function">
    <text evidence="5">Catalyzes the reversible transfer of the terminal phosphate group between ATP and AMP. Plays an important role in cellular energy homeostasis and in adenine nucleotide metabolism.</text>
</comment>
<evidence type="ECO:0000256" key="5">
    <source>
        <dbReference type="HAMAP-Rule" id="MF_00235"/>
    </source>
</evidence>
<dbReference type="GO" id="GO:0004017">
    <property type="term" value="F:AMP kinase activity"/>
    <property type="evidence" value="ECO:0007669"/>
    <property type="project" value="UniProtKB-UniRule"/>
</dbReference>
<keyword evidence="1 5" id="KW-0808">Transferase</keyword>
<evidence type="ECO:0000256" key="7">
    <source>
        <dbReference type="RuleBase" id="RU003331"/>
    </source>
</evidence>
<protein>
    <recommendedName>
        <fullName evidence="5 7">Adenylate kinase</fullName>
        <shortName evidence="5">AK</shortName>
        <ecNumber evidence="5 7">2.7.4.3</ecNumber>
    </recommendedName>
    <alternativeName>
        <fullName evidence="5">ATP-AMP transphosphorylase</fullName>
    </alternativeName>
    <alternativeName>
        <fullName evidence="5">ATP:AMP phosphotransferase</fullName>
    </alternativeName>
    <alternativeName>
        <fullName evidence="5">Adenylate monophosphate kinase</fullName>
    </alternativeName>
</protein>
<dbReference type="PANTHER" id="PTHR23359">
    <property type="entry name" value="NUCLEOTIDE KINASE"/>
    <property type="match status" value="1"/>
</dbReference>
<comment type="pathway">
    <text evidence="5">Purine metabolism; AMP biosynthesis via salvage pathway; AMP from ADP: step 1/1.</text>
</comment>
<feature type="binding site" evidence="5">
    <location>
        <position position="36"/>
    </location>
    <ligand>
        <name>AMP</name>
        <dbReference type="ChEBI" id="CHEBI:456215"/>
    </ligand>
</feature>
<feature type="binding site" evidence="5">
    <location>
        <position position="147"/>
    </location>
    <ligand>
        <name>AMP</name>
        <dbReference type="ChEBI" id="CHEBI:456215"/>
    </ligand>
</feature>
<comment type="similarity">
    <text evidence="5 6">Belongs to the adenylate kinase family.</text>
</comment>
<gene>
    <name evidence="5" type="primary">adk</name>
    <name evidence="8" type="ORF">A2785_00240</name>
</gene>
<feature type="binding site" evidence="5">
    <location>
        <begin position="58"/>
        <end position="60"/>
    </location>
    <ligand>
        <name>AMP</name>
        <dbReference type="ChEBI" id="CHEBI:456215"/>
    </ligand>
</feature>
<feature type="binding site" evidence="5">
    <location>
        <begin position="86"/>
        <end position="89"/>
    </location>
    <ligand>
        <name>AMP</name>
        <dbReference type="ChEBI" id="CHEBI:456215"/>
    </ligand>
</feature>
<comment type="catalytic activity">
    <reaction evidence="5 7">
        <text>AMP + ATP = 2 ADP</text>
        <dbReference type="Rhea" id="RHEA:12973"/>
        <dbReference type="ChEBI" id="CHEBI:30616"/>
        <dbReference type="ChEBI" id="CHEBI:456215"/>
        <dbReference type="ChEBI" id="CHEBI:456216"/>
        <dbReference type="EC" id="2.7.4.3"/>
    </reaction>
</comment>
<dbReference type="CDD" id="cd01428">
    <property type="entry name" value="ADK"/>
    <property type="match status" value="1"/>
</dbReference>
<keyword evidence="4 5" id="KW-0418">Kinase</keyword>
<feature type="binding site" evidence="5">
    <location>
        <position position="31"/>
    </location>
    <ligand>
        <name>AMP</name>
        <dbReference type="ChEBI" id="CHEBI:456215"/>
    </ligand>
</feature>
<feature type="binding site" evidence="5">
    <location>
        <position position="128"/>
    </location>
    <ligand>
        <name>ATP</name>
        <dbReference type="ChEBI" id="CHEBI:30616"/>
    </ligand>
</feature>
<dbReference type="InterPro" id="IPR027417">
    <property type="entry name" value="P-loop_NTPase"/>
</dbReference>
<keyword evidence="3 5" id="KW-0547">Nucleotide-binding</keyword>
<evidence type="ECO:0000256" key="1">
    <source>
        <dbReference type="ARBA" id="ARBA00022679"/>
    </source>
</evidence>
<dbReference type="GO" id="GO:0005737">
    <property type="term" value="C:cytoplasm"/>
    <property type="evidence" value="ECO:0007669"/>
    <property type="project" value="UniProtKB-SubCell"/>
</dbReference>
<sequence>MNIVFYGPEGSGKGTQASLLAKELKIPHLVSGDLVRKYAGEDKGIMGEVCREALFKGHYVADSEMYVLWKQRFKEQDASEGWVLDGFPRNLTQAQFLARKVEKYSHPLDAVFFLDVTQEESMRRLLKRGRKSPDGSLHDSPQRIKERLRRYNAGQKAVLRYYEKRGLLVHIDGQRPVAAVHLDIMRKLEARGKQKK</sequence>
<keyword evidence="5 7" id="KW-0067">ATP-binding</keyword>
<dbReference type="UniPathway" id="UPA00588">
    <property type="reaction ID" value="UER00649"/>
</dbReference>
<dbReference type="InterPro" id="IPR000850">
    <property type="entry name" value="Adenylat/UMP-CMP_kin"/>
</dbReference>
<evidence type="ECO:0000313" key="8">
    <source>
        <dbReference type="EMBL" id="OGY16367.1"/>
    </source>
</evidence>
<dbReference type="EC" id="2.7.4.3" evidence="5 7"/>
<feature type="binding site" evidence="5">
    <location>
        <position position="93"/>
    </location>
    <ligand>
        <name>AMP</name>
        <dbReference type="ChEBI" id="CHEBI:456215"/>
    </ligand>
</feature>
<organism evidence="8 9">
    <name type="scientific">Candidatus Chisholmbacteria bacterium RIFCSPHIGHO2_01_FULL_49_18</name>
    <dbReference type="NCBI Taxonomy" id="1797590"/>
    <lineage>
        <taxon>Bacteria</taxon>
        <taxon>Candidatus Chisholmiibacteriota</taxon>
    </lineage>
</organism>
<comment type="subunit">
    <text evidence="5 7">Monomer.</text>
</comment>
<feature type="binding site" evidence="5">
    <location>
        <begin position="10"/>
        <end position="15"/>
    </location>
    <ligand>
        <name>ATP</name>
        <dbReference type="ChEBI" id="CHEBI:30616"/>
    </ligand>
</feature>
<comment type="subcellular location">
    <subcellularLocation>
        <location evidence="5 7">Cytoplasm</location>
    </subcellularLocation>
</comment>
<keyword evidence="5" id="KW-0963">Cytoplasm</keyword>
<dbReference type="HAMAP" id="MF_00235">
    <property type="entry name" value="Adenylate_kinase_Adk"/>
    <property type="match status" value="1"/>
</dbReference>
<dbReference type="Gene3D" id="3.40.50.300">
    <property type="entry name" value="P-loop containing nucleotide triphosphate hydrolases"/>
    <property type="match status" value="1"/>
</dbReference>
<evidence type="ECO:0000256" key="6">
    <source>
        <dbReference type="RuleBase" id="RU003330"/>
    </source>
</evidence>
<comment type="domain">
    <text evidence="5">Consists of three domains, a large central CORE domain and two small peripheral domains, NMPbind and LID, which undergo movements during catalysis. The LID domain closes over the site of phosphoryl transfer upon ATP binding. Assembling and dissambling the active center during each catalytic cycle provides an effective means to prevent ATP hydrolysis.</text>
</comment>
<accession>A0A1G1VM98</accession>
<feature type="binding site" evidence="5">
    <location>
        <position position="175"/>
    </location>
    <ligand>
        <name>ATP</name>
        <dbReference type="ChEBI" id="CHEBI:30616"/>
    </ligand>
</feature>
<evidence type="ECO:0000313" key="9">
    <source>
        <dbReference type="Proteomes" id="UP000179069"/>
    </source>
</evidence>
<dbReference type="PROSITE" id="PS00113">
    <property type="entry name" value="ADENYLATE_KINASE"/>
    <property type="match status" value="1"/>
</dbReference>
<comment type="caution">
    <text evidence="8">The sequence shown here is derived from an EMBL/GenBank/DDBJ whole genome shotgun (WGS) entry which is preliminary data.</text>
</comment>
<feature type="binding site" evidence="5">
    <location>
        <position position="130"/>
    </location>
    <ligand>
        <name>AMP</name>
        <dbReference type="ChEBI" id="CHEBI:456215"/>
    </ligand>
</feature>
<dbReference type="AlphaFoldDB" id="A0A1G1VM98"/>
<keyword evidence="2 5" id="KW-0545">Nucleotide biosynthesis</keyword>
<comment type="caution">
    <text evidence="5">Lacks conserved residue(s) required for the propagation of feature annotation.</text>
</comment>
<dbReference type="Pfam" id="PF00406">
    <property type="entry name" value="ADK"/>
    <property type="match status" value="1"/>
</dbReference>
<name>A0A1G1VM98_9BACT</name>
<dbReference type="SUPFAM" id="SSF52540">
    <property type="entry name" value="P-loop containing nucleoside triphosphate hydrolases"/>
    <property type="match status" value="1"/>
</dbReference>
<dbReference type="InterPro" id="IPR033690">
    <property type="entry name" value="Adenylat_kinase_CS"/>
</dbReference>
<dbReference type="Proteomes" id="UP000179069">
    <property type="component" value="Unassembled WGS sequence"/>
</dbReference>
<dbReference type="GO" id="GO:0044209">
    <property type="term" value="P:AMP salvage"/>
    <property type="evidence" value="ECO:0007669"/>
    <property type="project" value="UniProtKB-UniRule"/>
</dbReference>